<dbReference type="GO" id="GO:0008017">
    <property type="term" value="F:microtubule binding"/>
    <property type="evidence" value="ECO:0007669"/>
    <property type="project" value="TreeGrafter"/>
</dbReference>
<dbReference type="PANTHER" id="PTHR11566">
    <property type="entry name" value="DYNAMIN"/>
    <property type="match status" value="1"/>
</dbReference>
<dbReference type="InterPro" id="IPR027417">
    <property type="entry name" value="P-loop_NTPase"/>
</dbReference>
<dbReference type="AlphaFoldDB" id="A0A835S7M1"/>
<gene>
    <name evidence="3" type="ORF">HXX76_016195</name>
</gene>
<feature type="region of interest" description="Disordered" evidence="1">
    <location>
        <begin position="1"/>
        <end position="44"/>
    </location>
</feature>
<protein>
    <recommendedName>
        <fullName evidence="2">GED domain-containing protein</fullName>
    </recommendedName>
</protein>
<dbReference type="Proteomes" id="UP000650467">
    <property type="component" value="Unassembled WGS sequence"/>
</dbReference>
<dbReference type="InterPro" id="IPR020850">
    <property type="entry name" value="GED_dom"/>
</dbReference>
<accession>A0A835S7M1</accession>
<dbReference type="Pfam" id="PF02212">
    <property type="entry name" value="GED"/>
    <property type="match status" value="1"/>
</dbReference>
<sequence>MRTQAVNADLANGAESGEEEGMEEDEENDVNGNGSAIVGSGGGQRSPWQCCIKLSRDYDSEDKPLAEKPPEQLFCVVTDKAHITACVSAAQAVLLNPRAVEAAMGGPQAFVPELSSAQPGCRPAESATLRSLGDAARYELAFTSNKVVLEIDGAEADLTIIDLPGIIHDHPKGRHLVEVVERMTKTNLAPAHHIIAMALPAGLDPETQAIRLWAREVDPDGHRSIGIITKPDMISEEAHIVCSKLVKLVGARGELGPGGSRTTQQLDGHLRLGYYVVKNPSQEQLADGITFEKAREHEARYFANHAHWRPAMASSPGLVQRLGANALRSGLSALLVERIEEQMPAMRKSAREQLDRLRAELGSMPPVCMDPNHEIFQLLWRVADTLDAHAHARSDTGDRAFYQQLDRFYREYGRRAIRSTPAFLVGTTLISALNNSDKMMDVLDAGGEDGAEVDLAAVEALRMMSGGGITNSAQAEAALTVNNEKLDELLSKNLLPQRPMTLGELSRLRQRHLGRELPGFSPYSAMEELLRRFQGQWREHAEGCLQEVEAAVRELAGRTVAEELRRFPKAERVFGRALSDHVDRLVEAAEAQIDELLGMEDTDVFTLNDHYLRDTQSTFLARLKRAYLRPQALDAHTKAQVTRVQNLLGQLSSYGINFRSYESAFLAQPTPVDDELHMAASCLAYFKVAFKRIQDEVPMAIRKTLLRRLGNRQQLEAALREQLPDVAAEARGLLEEDAAVAERRRQCQDMERRLREALAVLHSPAAQL</sequence>
<dbReference type="Pfam" id="PF01031">
    <property type="entry name" value="Dynamin_M"/>
    <property type="match status" value="2"/>
</dbReference>
<dbReference type="Gene3D" id="3.40.50.300">
    <property type="entry name" value="P-loop containing nucleotide triphosphate hydrolases"/>
    <property type="match status" value="1"/>
</dbReference>
<dbReference type="Gene3D" id="1.20.120.1240">
    <property type="entry name" value="Dynamin, middle domain"/>
    <property type="match status" value="1"/>
</dbReference>
<dbReference type="OrthoDB" id="529871at2759"/>
<dbReference type="EMBL" id="JAEHOC010000136">
    <property type="protein sequence ID" value="KAG2422243.1"/>
    <property type="molecule type" value="Genomic_DNA"/>
</dbReference>
<dbReference type="InterPro" id="IPR003130">
    <property type="entry name" value="GED"/>
</dbReference>
<name>A0A835S7M1_CHLIN</name>
<evidence type="ECO:0000313" key="3">
    <source>
        <dbReference type="EMBL" id="KAG2422243.1"/>
    </source>
</evidence>
<feature type="compositionally biased region" description="Acidic residues" evidence="1">
    <location>
        <begin position="16"/>
        <end position="29"/>
    </location>
</feature>
<dbReference type="PRINTS" id="PR00195">
    <property type="entry name" value="DYNAMIN"/>
</dbReference>
<dbReference type="PANTHER" id="PTHR11566:SF21">
    <property type="entry name" value="DYNAMIN RELATED PROTEIN 1, ISOFORM A"/>
    <property type="match status" value="1"/>
</dbReference>
<dbReference type="GO" id="GO:0003924">
    <property type="term" value="F:GTPase activity"/>
    <property type="evidence" value="ECO:0007669"/>
    <property type="project" value="InterPro"/>
</dbReference>
<dbReference type="InterPro" id="IPR022812">
    <property type="entry name" value="Dynamin"/>
</dbReference>
<dbReference type="GO" id="GO:0005525">
    <property type="term" value="F:GTP binding"/>
    <property type="evidence" value="ECO:0007669"/>
    <property type="project" value="InterPro"/>
</dbReference>
<reference evidence="3" key="1">
    <citation type="journal article" date="2020" name="bioRxiv">
        <title>Comparative genomics of Chlamydomonas.</title>
        <authorList>
            <person name="Craig R.J."/>
            <person name="Hasan A.R."/>
            <person name="Ness R.W."/>
            <person name="Keightley P.D."/>
        </authorList>
    </citation>
    <scope>NUCLEOTIDE SEQUENCE</scope>
    <source>
        <strain evidence="3">SAG 7.73</strain>
    </source>
</reference>
<dbReference type="GO" id="GO:0005737">
    <property type="term" value="C:cytoplasm"/>
    <property type="evidence" value="ECO:0007669"/>
    <property type="project" value="TreeGrafter"/>
</dbReference>
<evidence type="ECO:0000256" key="1">
    <source>
        <dbReference type="SAM" id="MobiDB-lite"/>
    </source>
</evidence>
<keyword evidence="4" id="KW-1185">Reference proteome</keyword>
<dbReference type="GO" id="GO:0016020">
    <property type="term" value="C:membrane"/>
    <property type="evidence" value="ECO:0007669"/>
    <property type="project" value="TreeGrafter"/>
</dbReference>
<dbReference type="PROSITE" id="PS51388">
    <property type="entry name" value="GED"/>
    <property type="match status" value="1"/>
</dbReference>
<organism evidence="3 4">
    <name type="scientific">Chlamydomonas incerta</name>
    <dbReference type="NCBI Taxonomy" id="51695"/>
    <lineage>
        <taxon>Eukaryota</taxon>
        <taxon>Viridiplantae</taxon>
        <taxon>Chlorophyta</taxon>
        <taxon>core chlorophytes</taxon>
        <taxon>Chlorophyceae</taxon>
        <taxon>CS clade</taxon>
        <taxon>Chlamydomonadales</taxon>
        <taxon>Chlamydomonadaceae</taxon>
        <taxon>Chlamydomonas</taxon>
    </lineage>
</organism>
<dbReference type="SUPFAM" id="SSF52540">
    <property type="entry name" value="P-loop containing nucleoside triphosphate hydrolases"/>
    <property type="match status" value="1"/>
</dbReference>
<evidence type="ECO:0000313" key="4">
    <source>
        <dbReference type="Proteomes" id="UP000650467"/>
    </source>
</evidence>
<comment type="caution">
    <text evidence="3">The sequence shown here is derived from an EMBL/GenBank/DDBJ whole genome shotgun (WGS) entry which is preliminary data.</text>
</comment>
<dbReference type="InterPro" id="IPR000375">
    <property type="entry name" value="Dynamin_stalk"/>
</dbReference>
<dbReference type="InterPro" id="IPR045063">
    <property type="entry name" value="Dynamin_N"/>
</dbReference>
<dbReference type="GO" id="GO:0005874">
    <property type="term" value="C:microtubule"/>
    <property type="evidence" value="ECO:0007669"/>
    <property type="project" value="TreeGrafter"/>
</dbReference>
<dbReference type="Pfam" id="PF00350">
    <property type="entry name" value="Dynamin_N"/>
    <property type="match status" value="1"/>
</dbReference>
<feature type="domain" description="GED" evidence="2">
    <location>
        <begin position="675"/>
        <end position="768"/>
    </location>
</feature>
<evidence type="ECO:0000259" key="2">
    <source>
        <dbReference type="PROSITE" id="PS51388"/>
    </source>
</evidence>
<proteinExistence type="predicted"/>